<protein>
    <submittedName>
        <fullName evidence="9">Peptide ABC transporter permease</fullName>
    </submittedName>
</protein>
<keyword evidence="3" id="KW-1003">Cell membrane</keyword>
<dbReference type="Pfam" id="PF00528">
    <property type="entry name" value="BPD_transp_1"/>
    <property type="match status" value="1"/>
</dbReference>
<evidence type="ECO:0000256" key="7">
    <source>
        <dbReference type="RuleBase" id="RU363032"/>
    </source>
</evidence>
<dbReference type="Gene3D" id="1.10.3720.10">
    <property type="entry name" value="MetI-like"/>
    <property type="match status" value="1"/>
</dbReference>
<proteinExistence type="inferred from homology"/>
<dbReference type="RefSeq" id="WP_126248377.1">
    <property type="nucleotide sequence ID" value="NZ_PEMW01000310.1"/>
</dbReference>
<comment type="caution">
    <text evidence="9">The sequence shown here is derived from an EMBL/GenBank/DDBJ whole genome shotgun (WGS) entry which is preliminary data.</text>
</comment>
<dbReference type="GO" id="GO:0055085">
    <property type="term" value="P:transmembrane transport"/>
    <property type="evidence" value="ECO:0007669"/>
    <property type="project" value="InterPro"/>
</dbReference>
<evidence type="ECO:0000256" key="2">
    <source>
        <dbReference type="ARBA" id="ARBA00022448"/>
    </source>
</evidence>
<feature type="domain" description="ABC transmembrane type-1" evidence="8">
    <location>
        <begin position="75"/>
        <end position="264"/>
    </location>
</feature>
<evidence type="ECO:0000256" key="4">
    <source>
        <dbReference type="ARBA" id="ARBA00022692"/>
    </source>
</evidence>
<dbReference type="AlphaFoldDB" id="A0A430VL04"/>
<dbReference type="EMBL" id="PEMW01000310">
    <property type="protein sequence ID" value="RTI52546.1"/>
    <property type="molecule type" value="Genomic_DNA"/>
</dbReference>
<keyword evidence="2 7" id="KW-0813">Transport</keyword>
<evidence type="ECO:0000256" key="3">
    <source>
        <dbReference type="ARBA" id="ARBA00022475"/>
    </source>
</evidence>
<dbReference type="PANTHER" id="PTHR43386">
    <property type="entry name" value="OLIGOPEPTIDE TRANSPORT SYSTEM PERMEASE PROTEIN APPC"/>
    <property type="match status" value="1"/>
</dbReference>
<keyword evidence="6 7" id="KW-0472">Membrane</keyword>
<comment type="similarity">
    <text evidence="7">Belongs to the binding-protein-dependent transport system permease family.</text>
</comment>
<dbReference type="GO" id="GO:0005886">
    <property type="term" value="C:plasma membrane"/>
    <property type="evidence" value="ECO:0007669"/>
    <property type="project" value="UniProtKB-SubCell"/>
</dbReference>
<accession>A0A430VL04</accession>
<feature type="transmembrane region" description="Helical" evidence="7">
    <location>
        <begin position="242"/>
        <end position="264"/>
    </location>
</feature>
<feature type="transmembrane region" description="Helical" evidence="7">
    <location>
        <begin position="77"/>
        <end position="103"/>
    </location>
</feature>
<organism evidence="9 10">
    <name type="scientific">Thermus scotoductus</name>
    <dbReference type="NCBI Taxonomy" id="37636"/>
    <lineage>
        <taxon>Bacteria</taxon>
        <taxon>Thermotogati</taxon>
        <taxon>Deinococcota</taxon>
        <taxon>Deinococci</taxon>
        <taxon>Thermales</taxon>
        <taxon>Thermaceae</taxon>
        <taxon>Thermus</taxon>
    </lineage>
</organism>
<evidence type="ECO:0000256" key="1">
    <source>
        <dbReference type="ARBA" id="ARBA00004651"/>
    </source>
</evidence>
<reference evidence="9 10" key="1">
    <citation type="journal article" date="2019" name="Extremophiles">
        <title>Biogeography of thermophiles and predominance of Thermus scotoductus in domestic water heaters.</title>
        <authorList>
            <person name="Wilpiszeski R.L."/>
            <person name="Zhang Z."/>
            <person name="House C.H."/>
        </authorList>
    </citation>
    <scope>NUCLEOTIDE SEQUENCE [LARGE SCALE GENOMIC DNA]</scope>
    <source>
        <strain evidence="9 10">1_S1</strain>
    </source>
</reference>
<sequence length="278" mass="29503">MNPRFWRRIGTHPFGIAGGILLAVFALSALFAPWLSTFSPTATDFDSLLQPPNHLHPFGTDALGRDVLARTLYGGRVSLVVGFTAVTLAMLVGGLWGLVAGYFRGWLDSLLMRFVDALLAFPFLVLALTLAAVLGPGLFNTILAISIVTAPSVARLVRGQVLAEIEKDYVVSAVALGASHARIVFRHVLPNLGGPLIVQGSLSTANAILAESTLSFLGLGIQPPTPSWGSMLNEARGYVESAPWLAIFPGLAIFIAVLSFNLLGDALRDAFDPRTGRG</sequence>
<evidence type="ECO:0000256" key="5">
    <source>
        <dbReference type="ARBA" id="ARBA00022989"/>
    </source>
</evidence>
<gene>
    <name evidence="9" type="ORF">CSW14_08905</name>
</gene>
<name>A0A430VL04_THESC</name>
<comment type="subcellular location">
    <subcellularLocation>
        <location evidence="1 7">Cell membrane</location>
        <topology evidence="1 7">Multi-pass membrane protein</topology>
    </subcellularLocation>
</comment>
<dbReference type="InterPro" id="IPR000515">
    <property type="entry name" value="MetI-like"/>
</dbReference>
<dbReference type="CDD" id="cd06261">
    <property type="entry name" value="TM_PBP2"/>
    <property type="match status" value="1"/>
</dbReference>
<evidence type="ECO:0000313" key="10">
    <source>
        <dbReference type="Proteomes" id="UP000287467"/>
    </source>
</evidence>
<dbReference type="Proteomes" id="UP000287467">
    <property type="component" value="Unassembled WGS sequence"/>
</dbReference>
<keyword evidence="5 7" id="KW-1133">Transmembrane helix</keyword>
<dbReference type="InterPro" id="IPR035906">
    <property type="entry name" value="MetI-like_sf"/>
</dbReference>
<dbReference type="PROSITE" id="PS50928">
    <property type="entry name" value="ABC_TM1"/>
    <property type="match status" value="1"/>
</dbReference>
<feature type="transmembrane region" description="Helical" evidence="7">
    <location>
        <begin position="12"/>
        <end position="35"/>
    </location>
</feature>
<dbReference type="Pfam" id="PF12911">
    <property type="entry name" value="OppC_N"/>
    <property type="match status" value="1"/>
</dbReference>
<evidence type="ECO:0000259" key="8">
    <source>
        <dbReference type="PROSITE" id="PS50928"/>
    </source>
</evidence>
<evidence type="ECO:0000313" key="9">
    <source>
        <dbReference type="EMBL" id="RTI52546.1"/>
    </source>
</evidence>
<dbReference type="PANTHER" id="PTHR43386:SF1">
    <property type="entry name" value="D,D-DIPEPTIDE TRANSPORT SYSTEM PERMEASE PROTEIN DDPC-RELATED"/>
    <property type="match status" value="1"/>
</dbReference>
<keyword evidence="4 7" id="KW-0812">Transmembrane</keyword>
<dbReference type="SUPFAM" id="SSF161098">
    <property type="entry name" value="MetI-like"/>
    <property type="match status" value="1"/>
</dbReference>
<evidence type="ECO:0000256" key="6">
    <source>
        <dbReference type="ARBA" id="ARBA00023136"/>
    </source>
</evidence>
<dbReference type="InterPro" id="IPR050366">
    <property type="entry name" value="BP-dependent_transpt_permease"/>
</dbReference>
<dbReference type="InterPro" id="IPR025966">
    <property type="entry name" value="OppC_N"/>
</dbReference>